<feature type="domain" description="Sulfotransferase" evidence="4">
    <location>
        <begin position="46"/>
        <end position="160"/>
    </location>
</feature>
<dbReference type="Gene3D" id="3.40.50.300">
    <property type="entry name" value="P-loop containing nucleotide triphosphate hydrolases"/>
    <property type="match status" value="1"/>
</dbReference>
<dbReference type="InParanoid" id="F0YM65"/>
<dbReference type="EMBL" id="GL833161">
    <property type="protein sequence ID" value="EGB03775.1"/>
    <property type="molecule type" value="Genomic_DNA"/>
</dbReference>
<feature type="region of interest" description="Disordered" evidence="3">
    <location>
        <begin position="153"/>
        <end position="180"/>
    </location>
</feature>
<sequence>MSKAIAVHVAIERSFDAFLKRCVDDGITIGSEACVPPAFLGPLPVNARYVLILRDPRAVVVSWAHYNERVNLTSQGKASEDYIIETVPKCAALVSLRYYWHDELVRRTHPSLILFYEDLAANPVDEYYRLASFLGVSLEPDVMLGVIHRTSAASMKKDEQHHRLPGPNRPGTPRAKVRSATPDAFREEVSARAWANATAAMAPLLHPALRMKWLYNDLDVKYVSEGQWSEVSHFVDRNAVLFGGSSTEKEHGEGEYALYVQFRRRSGIIPWLDKADIAVVTMPLGLTFGGDGKKATTLAKKAREALALVGLTVADVLFYARDGGEAAVGNVLREMGKEELEKKAEEVRDPWPSLYFLGFFEHGTYSMPGDGQKNRRV</sequence>
<proteinExistence type="inferred from homology"/>
<dbReference type="KEGG" id="aaf:AURANDRAFT_67727"/>
<keyword evidence="2" id="KW-0808">Transferase</keyword>
<evidence type="ECO:0000256" key="1">
    <source>
        <dbReference type="ARBA" id="ARBA00005771"/>
    </source>
</evidence>
<name>F0YM65_AURAN</name>
<evidence type="ECO:0000313" key="6">
    <source>
        <dbReference type="Proteomes" id="UP000002729"/>
    </source>
</evidence>
<evidence type="ECO:0000256" key="3">
    <source>
        <dbReference type="SAM" id="MobiDB-lite"/>
    </source>
</evidence>
<evidence type="ECO:0000313" key="5">
    <source>
        <dbReference type="EMBL" id="EGB03775.1"/>
    </source>
</evidence>
<dbReference type="InterPro" id="IPR000863">
    <property type="entry name" value="Sulfotransferase_dom"/>
</dbReference>
<dbReference type="PANTHER" id="PTHR11783">
    <property type="entry name" value="SULFOTRANSFERASE SULT"/>
    <property type="match status" value="1"/>
</dbReference>
<dbReference type="OrthoDB" id="191651at2759"/>
<reference evidence="5 6" key="1">
    <citation type="journal article" date="2011" name="Proc. Natl. Acad. Sci. U.S.A.">
        <title>Niche of harmful alga Aureococcus anophagefferens revealed through ecogenomics.</title>
        <authorList>
            <person name="Gobler C.J."/>
            <person name="Berry D.L."/>
            <person name="Dyhrman S.T."/>
            <person name="Wilhelm S.W."/>
            <person name="Salamov A."/>
            <person name="Lobanov A.V."/>
            <person name="Zhang Y."/>
            <person name="Collier J.L."/>
            <person name="Wurch L.L."/>
            <person name="Kustka A.B."/>
            <person name="Dill B.D."/>
            <person name="Shah M."/>
            <person name="VerBerkmoes N.C."/>
            <person name="Kuo A."/>
            <person name="Terry A."/>
            <person name="Pangilinan J."/>
            <person name="Lindquist E.A."/>
            <person name="Lucas S."/>
            <person name="Paulsen I.T."/>
            <person name="Hattenrath-Lehmann T.K."/>
            <person name="Talmage S.C."/>
            <person name="Walker E.A."/>
            <person name="Koch F."/>
            <person name="Burson A.M."/>
            <person name="Marcoval M.A."/>
            <person name="Tang Y.Z."/>
            <person name="Lecleir G.R."/>
            <person name="Coyne K.J."/>
            <person name="Berg G.M."/>
            <person name="Bertrand E.M."/>
            <person name="Saito M.A."/>
            <person name="Gladyshev V.N."/>
            <person name="Grigoriev I.V."/>
        </authorList>
    </citation>
    <scope>NUCLEOTIDE SEQUENCE [LARGE SCALE GENOMIC DNA]</scope>
    <source>
        <strain evidence="6">CCMP 1984</strain>
    </source>
</reference>
<dbReference type="GeneID" id="20226400"/>
<dbReference type="AlphaFoldDB" id="F0YM65"/>
<gene>
    <name evidence="5" type="ORF">AURANDRAFT_67727</name>
</gene>
<organism evidence="6">
    <name type="scientific">Aureococcus anophagefferens</name>
    <name type="common">Harmful bloom alga</name>
    <dbReference type="NCBI Taxonomy" id="44056"/>
    <lineage>
        <taxon>Eukaryota</taxon>
        <taxon>Sar</taxon>
        <taxon>Stramenopiles</taxon>
        <taxon>Ochrophyta</taxon>
        <taxon>Pelagophyceae</taxon>
        <taxon>Pelagomonadales</taxon>
        <taxon>Pelagomonadaceae</taxon>
        <taxon>Aureococcus</taxon>
    </lineage>
</organism>
<comment type="similarity">
    <text evidence="1">Belongs to the sulfotransferase 1 family.</text>
</comment>
<dbReference type="SUPFAM" id="SSF52540">
    <property type="entry name" value="P-loop containing nucleoside triphosphate hydrolases"/>
    <property type="match status" value="1"/>
</dbReference>
<dbReference type="Proteomes" id="UP000002729">
    <property type="component" value="Unassembled WGS sequence"/>
</dbReference>
<dbReference type="Pfam" id="PF00685">
    <property type="entry name" value="Sulfotransfer_1"/>
    <property type="match status" value="1"/>
</dbReference>
<evidence type="ECO:0000259" key="4">
    <source>
        <dbReference type="Pfam" id="PF00685"/>
    </source>
</evidence>
<dbReference type="GO" id="GO:0008146">
    <property type="term" value="F:sulfotransferase activity"/>
    <property type="evidence" value="ECO:0007669"/>
    <property type="project" value="InterPro"/>
</dbReference>
<keyword evidence="6" id="KW-1185">Reference proteome</keyword>
<protein>
    <recommendedName>
        <fullName evidence="4">Sulfotransferase domain-containing protein</fullName>
    </recommendedName>
</protein>
<dbReference type="InterPro" id="IPR027417">
    <property type="entry name" value="P-loop_NTPase"/>
</dbReference>
<dbReference type="RefSeq" id="XP_009041506.1">
    <property type="nucleotide sequence ID" value="XM_009043258.1"/>
</dbReference>
<evidence type="ECO:0000256" key="2">
    <source>
        <dbReference type="ARBA" id="ARBA00022679"/>
    </source>
</evidence>
<accession>F0YM65</accession>